<proteinExistence type="predicted"/>
<evidence type="ECO:0008006" key="4">
    <source>
        <dbReference type="Google" id="ProtNLM"/>
    </source>
</evidence>
<comment type="caution">
    <text evidence="2">The sequence shown here is derived from an EMBL/GenBank/DDBJ whole genome shotgun (WGS) entry which is preliminary data.</text>
</comment>
<evidence type="ECO:0000313" key="3">
    <source>
        <dbReference type="Proteomes" id="UP000178099"/>
    </source>
</evidence>
<dbReference type="Proteomes" id="UP000178099">
    <property type="component" value="Unassembled WGS sequence"/>
</dbReference>
<gene>
    <name evidence="2" type="ORF">A3D67_03660</name>
</gene>
<sequence length="137" mass="15707">MNEKLPQRANRLENAEKRPSMEGRPVVENMILGNYGGVLVKVTFPRSESVAKIFMLIPEPTSEQGTKNVEKLMREASDEEEEKIFEETLDSMNSPLVFRNLEQMQRWFDVNANILGMYGPAQRKAIAGFLEIEDKED</sequence>
<dbReference type="AlphaFoldDB" id="A0A1G2DA05"/>
<evidence type="ECO:0000256" key="1">
    <source>
        <dbReference type="SAM" id="MobiDB-lite"/>
    </source>
</evidence>
<accession>A0A1G2DA05</accession>
<dbReference type="EMBL" id="MHLN01000040">
    <property type="protein sequence ID" value="OGZ10465.1"/>
    <property type="molecule type" value="Genomic_DNA"/>
</dbReference>
<organism evidence="2 3">
    <name type="scientific">Candidatus Lloydbacteria bacterium RIFCSPHIGHO2_02_FULL_51_22</name>
    <dbReference type="NCBI Taxonomy" id="1798663"/>
    <lineage>
        <taxon>Bacteria</taxon>
        <taxon>Candidatus Lloydiibacteriota</taxon>
    </lineage>
</organism>
<feature type="region of interest" description="Disordered" evidence="1">
    <location>
        <begin position="1"/>
        <end position="21"/>
    </location>
</feature>
<evidence type="ECO:0000313" key="2">
    <source>
        <dbReference type="EMBL" id="OGZ10465.1"/>
    </source>
</evidence>
<protein>
    <recommendedName>
        <fullName evidence="4">Tail assembly chaperone</fullName>
    </recommendedName>
</protein>
<name>A0A1G2DA05_9BACT</name>
<reference evidence="2 3" key="1">
    <citation type="journal article" date="2016" name="Nat. Commun.">
        <title>Thousands of microbial genomes shed light on interconnected biogeochemical processes in an aquifer system.</title>
        <authorList>
            <person name="Anantharaman K."/>
            <person name="Brown C.T."/>
            <person name="Hug L.A."/>
            <person name="Sharon I."/>
            <person name="Castelle C.J."/>
            <person name="Probst A.J."/>
            <person name="Thomas B.C."/>
            <person name="Singh A."/>
            <person name="Wilkins M.J."/>
            <person name="Karaoz U."/>
            <person name="Brodie E.L."/>
            <person name="Williams K.H."/>
            <person name="Hubbard S.S."/>
            <person name="Banfield J.F."/>
        </authorList>
    </citation>
    <scope>NUCLEOTIDE SEQUENCE [LARGE SCALE GENOMIC DNA]</scope>
</reference>